<proteinExistence type="predicted"/>
<feature type="non-terminal residue" evidence="2">
    <location>
        <position position="59"/>
    </location>
</feature>
<dbReference type="Proteomes" id="UP001059041">
    <property type="component" value="Linkage Group LG13"/>
</dbReference>
<accession>A0A9W7TSU8</accession>
<evidence type="ECO:0000313" key="2">
    <source>
        <dbReference type="EMBL" id="KAI7801324.1"/>
    </source>
</evidence>
<evidence type="ECO:0000256" key="1">
    <source>
        <dbReference type="SAM" id="MobiDB-lite"/>
    </source>
</evidence>
<dbReference type="AlphaFoldDB" id="A0A9W7TSU8"/>
<feature type="compositionally biased region" description="Polar residues" evidence="1">
    <location>
        <begin position="10"/>
        <end position="25"/>
    </location>
</feature>
<feature type="non-terminal residue" evidence="2">
    <location>
        <position position="1"/>
    </location>
</feature>
<name>A0A9W7TSU8_TRIRA</name>
<sequence>FIVAFGISKAPSTPRQPSLTWQSSTKLDDLDCNTGLQASYSLQPTGADQQRNQESDDDP</sequence>
<feature type="region of interest" description="Disordered" evidence="1">
    <location>
        <begin position="1"/>
        <end position="59"/>
    </location>
</feature>
<reference evidence="2" key="1">
    <citation type="submission" date="2021-02" db="EMBL/GenBank/DDBJ databases">
        <title>Comparative genomics reveals that relaxation of natural selection precedes convergent phenotypic evolution of cavefish.</title>
        <authorList>
            <person name="Peng Z."/>
        </authorList>
    </citation>
    <scope>NUCLEOTIDE SEQUENCE</scope>
    <source>
        <tissue evidence="2">Muscle</tissue>
    </source>
</reference>
<organism evidence="2 3">
    <name type="scientific">Triplophysa rosa</name>
    <name type="common">Cave loach</name>
    <dbReference type="NCBI Taxonomy" id="992332"/>
    <lineage>
        <taxon>Eukaryota</taxon>
        <taxon>Metazoa</taxon>
        <taxon>Chordata</taxon>
        <taxon>Craniata</taxon>
        <taxon>Vertebrata</taxon>
        <taxon>Euteleostomi</taxon>
        <taxon>Actinopterygii</taxon>
        <taxon>Neopterygii</taxon>
        <taxon>Teleostei</taxon>
        <taxon>Ostariophysi</taxon>
        <taxon>Cypriniformes</taxon>
        <taxon>Nemacheilidae</taxon>
        <taxon>Triplophysa</taxon>
    </lineage>
</organism>
<comment type="caution">
    <text evidence="2">The sequence shown here is derived from an EMBL/GenBank/DDBJ whole genome shotgun (WGS) entry which is preliminary data.</text>
</comment>
<evidence type="ECO:0000313" key="3">
    <source>
        <dbReference type="Proteomes" id="UP001059041"/>
    </source>
</evidence>
<feature type="compositionally biased region" description="Polar residues" evidence="1">
    <location>
        <begin position="34"/>
        <end position="52"/>
    </location>
</feature>
<gene>
    <name evidence="2" type="ORF">IRJ41_005910</name>
</gene>
<protein>
    <submittedName>
        <fullName evidence="2">Uncharacterized protein</fullName>
    </submittedName>
</protein>
<keyword evidence="3" id="KW-1185">Reference proteome</keyword>
<dbReference type="EMBL" id="JAFHDT010000013">
    <property type="protein sequence ID" value="KAI7801324.1"/>
    <property type="molecule type" value="Genomic_DNA"/>
</dbReference>